<keyword evidence="4" id="KW-1185">Reference proteome</keyword>
<dbReference type="PANTHER" id="PTHR45138">
    <property type="entry name" value="REGULATORY COMPONENTS OF SENSORY TRANSDUCTION SYSTEM"/>
    <property type="match status" value="1"/>
</dbReference>
<evidence type="ECO:0000313" key="4">
    <source>
        <dbReference type="Proteomes" id="UP000004259"/>
    </source>
</evidence>
<dbReference type="eggNOG" id="COG2199">
    <property type="taxonomic scope" value="Bacteria"/>
</dbReference>
<evidence type="ECO:0000259" key="2">
    <source>
        <dbReference type="PROSITE" id="PS50887"/>
    </source>
</evidence>
<dbReference type="InterPro" id="IPR043128">
    <property type="entry name" value="Rev_trsase/Diguanyl_cyclase"/>
</dbReference>
<name>E9S789_RUMAL</name>
<comment type="caution">
    <text evidence="3">The sequence shown here is derived from an EMBL/GenBank/DDBJ whole genome shotgun (WGS) entry which is preliminary data.</text>
</comment>
<feature type="domain" description="GGDEF" evidence="2">
    <location>
        <begin position="214"/>
        <end position="346"/>
    </location>
</feature>
<feature type="transmembrane region" description="Helical" evidence="1">
    <location>
        <begin position="103"/>
        <end position="121"/>
    </location>
</feature>
<dbReference type="GO" id="GO:0052621">
    <property type="term" value="F:diguanylate cyclase activity"/>
    <property type="evidence" value="ECO:0007669"/>
    <property type="project" value="TreeGrafter"/>
</dbReference>
<dbReference type="STRING" id="246199.CUS_4426"/>
<dbReference type="GO" id="GO:0043709">
    <property type="term" value="P:cell adhesion involved in single-species biofilm formation"/>
    <property type="evidence" value="ECO:0007669"/>
    <property type="project" value="TreeGrafter"/>
</dbReference>
<reference evidence="3 4" key="1">
    <citation type="submission" date="2011-02" db="EMBL/GenBank/DDBJ databases">
        <authorList>
            <person name="Nelson K.E."/>
            <person name="Sutton G."/>
            <person name="Torralba M."/>
            <person name="Durkin S."/>
            <person name="Harkins D."/>
            <person name="Montgomery R."/>
            <person name="Ziemer C."/>
            <person name="Klaassens E."/>
            <person name="Ocuiv P."/>
            <person name="Morrison M."/>
        </authorList>
    </citation>
    <scope>NUCLEOTIDE SEQUENCE [LARGE SCALE GENOMIC DNA]</scope>
    <source>
        <strain evidence="3 4">8</strain>
    </source>
</reference>
<gene>
    <name evidence="3" type="ORF">CUS_4426</name>
</gene>
<dbReference type="GO" id="GO:1902201">
    <property type="term" value="P:negative regulation of bacterial-type flagellum-dependent cell motility"/>
    <property type="evidence" value="ECO:0007669"/>
    <property type="project" value="TreeGrafter"/>
</dbReference>
<feature type="transmembrane region" description="Helical" evidence="1">
    <location>
        <begin position="128"/>
        <end position="147"/>
    </location>
</feature>
<dbReference type="Gene3D" id="3.30.70.270">
    <property type="match status" value="1"/>
</dbReference>
<dbReference type="CDD" id="cd01949">
    <property type="entry name" value="GGDEF"/>
    <property type="match status" value="1"/>
</dbReference>
<accession>E9S789</accession>
<dbReference type="InterPro" id="IPR050469">
    <property type="entry name" value="Diguanylate_Cyclase"/>
</dbReference>
<feature type="transmembrane region" description="Helical" evidence="1">
    <location>
        <begin position="80"/>
        <end position="97"/>
    </location>
</feature>
<dbReference type="SUPFAM" id="SSF55073">
    <property type="entry name" value="Nucleotide cyclase"/>
    <property type="match status" value="1"/>
</dbReference>
<dbReference type="NCBIfam" id="TIGR00254">
    <property type="entry name" value="GGDEF"/>
    <property type="match status" value="1"/>
</dbReference>
<keyword evidence="1" id="KW-0472">Membrane</keyword>
<dbReference type="PANTHER" id="PTHR45138:SF9">
    <property type="entry name" value="DIGUANYLATE CYCLASE DGCM-RELATED"/>
    <property type="match status" value="1"/>
</dbReference>
<dbReference type="GO" id="GO:0005886">
    <property type="term" value="C:plasma membrane"/>
    <property type="evidence" value="ECO:0007669"/>
    <property type="project" value="TreeGrafter"/>
</dbReference>
<dbReference type="RefSeq" id="WP_002846760.1">
    <property type="nucleotide sequence ID" value="NZ_ADKM02000007.1"/>
</dbReference>
<dbReference type="Proteomes" id="UP000004259">
    <property type="component" value="Unassembled WGS sequence"/>
</dbReference>
<evidence type="ECO:0000256" key="1">
    <source>
        <dbReference type="SAM" id="Phobius"/>
    </source>
</evidence>
<sequence length="346" mass="38916">MNENKNIINILTMKIGDDTRRQCHINVAMSIIVCISAGIMLVMNILKHSTLMTITSLVLVAGFTVTGIMAGVLKKIRASSVVMALILTGVFTVFPISGGNEGFSVLWVLLIPLFSISLFGLRIGLGMNFYFLLLIIALFYSPLNVHIADLYTDNFMKRFPVLFIADSATAQFIALSSEYYYKMTRLQVYTDDMTGAYNRKYFMEMLERPDMRKNDLCISVIDVNGLKEINDSKGHAAGDEMICSVPQFARKAFGKDAIIARTGGDEFAILTVGSREDIEKKTEKMKEYAAKHKGKLIDHVYLSVGSACQSDYKDLDPDGLFRKADKFMYEDKTAYYSQKGHDRRHR</sequence>
<feature type="transmembrane region" description="Helical" evidence="1">
    <location>
        <begin position="52"/>
        <end position="73"/>
    </location>
</feature>
<dbReference type="AlphaFoldDB" id="E9S789"/>
<dbReference type="PROSITE" id="PS50887">
    <property type="entry name" value="GGDEF"/>
    <property type="match status" value="1"/>
</dbReference>
<keyword evidence="1" id="KW-1133">Transmembrane helix</keyword>
<dbReference type="Pfam" id="PF00990">
    <property type="entry name" value="GGDEF"/>
    <property type="match status" value="1"/>
</dbReference>
<proteinExistence type="predicted"/>
<evidence type="ECO:0000313" key="3">
    <source>
        <dbReference type="EMBL" id="EGC04853.1"/>
    </source>
</evidence>
<dbReference type="OrthoDB" id="9804955at2"/>
<protein>
    <submittedName>
        <fullName evidence="3">Diguanylate cyclase (GGDEF) domain protein</fullName>
    </submittedName>
</protein>
<dbReference type="InterPro" id="IPR029787">
    <property type="entry name" value="Nucleotide_cyclase"/>
</dbReference>
<dbReference type="EMBL" id="ADKM02000007">
    <property type="protein sequence ID" value="EGC04853.1"/>
    <property type="molecule type" value="Genomic_DNA"/>
</dbReference>
<keyword evidence="1" id="KW-0812">Transmembrane</keyword>
<feature type="transmembrane region" description="Helical" evidence="1">
    <location>
        <begin position="23"/>
        <end position="46"/>
    </location>
</feature>
<dbReference type="SMART" id="SM00267">
    <property type="entry name" value="GGDEF"/>
    <property type="match status" value="1"/>
</dbReference>
<organism evidence="3 4">
    <name type="scientific">Ruminococcus albus 8</name>
    <dbReference type="NCBI Taxonomy" id="246199"/>
    <lineage>
        <taxon>Bacteria</taxon>
        <taxon>Bacillati</taxon>
        <taxon>Bacillota</taxon>
        <taxon>Clostridia</taxon>
        <taxon>Eubacteriales</taxon>
        <taxon>Oscillospiraceae</taxon>
        <taxon>Ruminococcus</taxon>
    </lineage>
</organism>
<dbReference type="InterPro" id="IPR000160">
    <property type="entry name" value="GGDEF_dom"/>
</dbReference>